<dbReference type="AlphaFoldDB" id="A0A3P6AV67"/>
<protein>
    <submittedName>
        <fullName evidence="2">Uncharacterized protein</fullName>
    </submittedName>
</protein>
<feature type="region of interest" description="Disordered" evidence="1">
    <location>
        <begin position="1"/>
        <end position="37"/>
    </location>
</feature>
<evidence type="ECO:0000313" key="2">
    <source>
        <dbReference type="EMBL" id="VDC87988.1"/>
    </source>
</evidence>
<sequence>MGYSNNSRSPRKVDGPKDQTFNPNSLPSGRDKEAGNCTRVRIWAISMTRVTRLNLISPPSHSRRNLPPTTSIHRSSEPEEPPA</sequence>
<organism evidence="2">
    <name type="scientific">Brassica campestris</name>
    <name type="common">Field mustard</name>
    <dbReference type="NCBI Taxonomy" id="3711"/>
    <lineage>
        <taxon>Eukaryota</taxon>
        <taxon>Viridiplantae</taxon>
        <taxon>Streptophyta</taxon>
        <taxon>Embryophyta</taxon>
        <taxon>Tracheophyta</taxon>
        <taxon>Spermatophyta</taxon>
        <taxon>Magnoliopsida</taxon>
        <taxon>eudicotyledons</taxon>
        <taxon>Gunneridae</taxon>
        <taxon>Pentapetalae</taxon>
        <taxon>rosids</taxon>
        <taxon>malvids</taxon>
        <taxon>Brassicales</taxon>
        <taxon>Brassicaceae</taxon>
        <taxon>Brassiceae</taxon>
        <taxon>Brassica</taxon>
    </lineage>
</organism>
<gene>
    <name evidence="2" type="ORF">BRAA02T06596Z</name>
</gene>
<name>A0A3P6AV67_BRACM</name>
<proteinExistence type="predicted"/>
<evidence type="ECO:0000256" key="1">
    <source>
        <dbReference type="SAM" id="MobiDB-lite"/>
    </source>
</evidence>
<feature type="region of interest" description="Disordered" evidence="1">
    <location>
        <begin position="55"/>
        <end position="83"/>
    </location>
</feature>
<dbReference type="EMBL" id="LR031573">
    <property type="protein sequence ID" value="VDC87988.1"/>
    <property type="molecule type" value="Genomic_DNA"/>
</dbReference>
<accession>A0A3P6AV67</accession>
<reference evidence="2" key="1">
    <citation type="submission" date="2018-11" db="EMBL/GenBank/DDBJ databases">
        <authorList>
            <consortium name="Genoscope - CEA"/>
            <person name="William W."/>
        </authorList>
    </citation>
    <scope>NUCLEOTIDE SEQUENCE</scope>
</reference>